<reference evidence="2" key="1">
    <citation type="submission" date="2021-01" db="UniProtKB">
        <authorList>
            <consortium name="EnsemblMetazoa"/>
        </authorList>
    </citation>
    <scope>IDENTIFICATION</scope>
</reference>
<dbReference type="Proteomes" id="UP000594262">
    <property type="component" value="Unplaced"/>
</dbReference>
<dbReference type="Pfam" id="PF00595">
    <property type="entry name" value="PDZ"/>
    <property type="match status" value="1"/>
</dbReference>
<protein>
    <recommendedName>
        <fullName evidence="1">PDZ domain-containing protein</fullName>
    </recommendedName>
</protein>
<evidence type="ECO:0000259" key="1">
    <source>
        <dbReference type="PROSITE" id="PS50106"/>
    </source>
</evidence>
<dbReference type="PANTHER" id="PTHR46900:SF2">
    <property type="entry name" value="TYROSINE-PROTEIN PHOSPHATASE NON-RECEPTOR TYPE 13"/>
    <property type="match status" value="1"/>
</dbReference>
<feature type="domain" description="PDZ" evidence="1">
    <location>
        <begin position="43"/>
        <end position="127"/>
    </location>
</feature>
<dbReference type="PANTHER" id="PTHR46900">
    <property type="entry name" value="TYROSINE-PROTEIN PHOSPHATASE NON-RECEPTOR TYPE 13"/>
    <property type="match status" value="1"/>
</dbReference>
<dbReference type="AlphaFoldDB" id="A0A7M5X4B9"/>
<dbReference type="SUPFAM" id="SSF50156">
    <property type="entry name" value="PDZ domain-like"/>
    <property type="match status" value="1"/>
</dbReference>
<organism evidence="2 3">
    <name type="scientific">Clytia hemisphaerica</name>
    <dbReference type="NCBI Taxonomy" id="252671"/>
    <lineage>
        <taxon>Eukaryota</taxon>
        <taxon>Metazoa</taxon>
        <taxon>Cnidaria</taxon>
        <taxon>Hydrozoa</taxon>
        <taxon>Hydroidolina</taxon>
        <taxon>Leptothecata</taxon>
        <taxon>Obeliida</taxon>
        <taxon>Clytiidae</taxon>
        <taxon>Clytia</taxon>
    </lineage>
</organism>
<sequence>MVVTMATQKQFNNNNNGYAQHRKLAIKKVLSELPNVPERVVYNYTIYKRVEQTFGISIVGGLGTLLRGIYVKTVSQRGACGIDGSIKVGDQIMMLNGHCLRETTHEQAVQWFREAKSKMEVVVSRMVESKLQKDQQGHLSPYQGRLFTANPDRWSEEPIILEHKCIHR</sequence>
<dbReference type="CDD" id="cd00136">
    <property type="entry name" value="PDZ_canonical"/>
    <property type="match status" value="1"/>
</dbReference>
<dbReference type="OrthoDB" id="5972660at2759"/>
<dbReference type="Gene3D" id="2.30.42.10">
    <property type="match status" value="1"/>
</dbReference>
<dbReference type="PROSITE" id="PS50106">
    <property type="entry name" value="PDZ"/>
    <property type="match status" value="1"/>
</dbReference>
<name>A0A7M5X4B9_9CNID</name>
<dbReference type="SMART" id="SM00228">
    <property type="entry name" value="PDZ"/>
    <property type="match status" value="1"/>
</dbReference>
<dbReference type="GeneID" id="136821641"/>
<keyword evidence="3" id="KW-1185">Reference proteome</keyword>
<proteinExistence type="predicted"/>
<dbReference type="InterPro" id="IPR001478">
    <property type="entry name" value="PDZ"/>
</dbReference>
<dbReference type="RefSeq" id="XP_066933953.1">
    <property type="nucleotide sequence ID" value="XM_067077852.1"/>
</dbReference>
<dbReference type="InterPro" id="IPR036034">
    <property type="entry name" value="PDZ_sf"/>
</dbReference>
<evidence type="ECO:0000313" key="3">
    <source>
        <dbReference type="Proteomes" id="UP000594262"/>
    </source>
</evidence>
<dbReference type="EnsemblMetazoa" id="CLYHEMT017782.1">
    <property type="protein sequence ID" value="CLYHEMP017782.1"/>
    <property type="gene ID" value="CLYHEMG017782"/>
</dbReference>
<accession>A0A7M5X4B9</accession>
<evidence type="ECO:0000313" key="2">
    <source>
        <dbReference type="EnsemblMetazoa" id="CLYHEMP017782.1"/>
    </source>
</evidence>
<dbReference type="InterPro" id="IPR052074">
    <property type="entry name" value="NonRcpt_TyrProt_Phosphatase"/>
</dbReference>